<reference evidence="1 2" key="1">
    <citation type="submission" date="2018-02" db="EMBL/GenBank/DDBJ databases">
        <title>Draft genome of wild Prunus yedoensis var. nudiflora.</title>
        <authorList>
            <person name="Baek S."/>
            <person name="Kim J.-H."/>
            <person name="Choi K."/>
            <person name="Kim G.-B."/>
            <person name="Cho A."/>
            <person name="Jang H."/>
            <person name="Shin C.-H."/>
            <person name="Yu H.-J."/>
            <person name="Mun J.-H."/>
        </authorList>
    </citation>
    <scope>NUCLEOTIDE SEQUENCE [LARGE SCALE GENOMIC DNA]</scope>
    <source>
        <strain evidence="2">cv. Jeju island</strain>
        <tissue evidence="1">Leaf</tissue>
    </source>
</reference>
<comment type="caution">
    <text evidence="1">The sequence shown here is derived from an EMBL/GenBank/DDBJ whole genome shotgun (WGS) entry which is preliminary data.</text>
</comment>
<dbReference type="AlphaFoldDB" id="A0A314U892"/>
<name>A0A314U892_PRUYE</name>
<evidence type="ECO:0000313" key="2">
    <source>
        <dbReference type="Proteomes" id="UP000250321"/>
    </source>
</evidence>
<dbReference type="EMBL" id="PJQY01003936">
    <property type="protein sequence ID" value="PQM33328.1"/>
    <property type="molecule type" value="Genomic_DNA"/>
</dbReference>
<gene>
    <name evidence="1" type="ORF">Pyn_22156</name>
</gene>
<protein>
    <submittedName>
        <fullName evidence="1">Uncharacterized protein</fullName>
    </submittedName>
</protein>
<evidence type="ECO:0000313" key="1">
    <source>
        <dbReference type="EMBL" id="PQM33328.1"/>
    </source>
</evidence>
<accession>A0A314U892</accession>
<sequence>MGQRQPRGRDEGCCRFREVARAVVVAARCLGGGAALPTEGPCCAIVRRCASRWCSRSPN</sequence>
<proteinExistence type="predicted"/>
<organism evidence="1 2">
    <name type="scientific">Prunus yedoensis var. nudiflora</name>
    <dbReference type="NCBI Taxonomy" id="2094558"/>
    <lineage>
        <taxon>Eukaryota</taxon>
        <taxon>Viridiplantae</taxon>
        <taxon>Streptophyta</taxon>
        <taxon>Embryophyta</taxon>
        <taxon>Tracheophyta</taxon>
        <taxon>Spermatophyta</taxon>
        <taxon>Magnoliopsida</taxon>
        <taxon>eudicotyledons</taxon>
        <taxon>Gunneridae</taxon>
        <taxon>Pentapetalae</taxon>
        <taxon>rosids</taxon>
        <taxon>fabids</taxon>
        <taxon>Rosales</taxon>
        <taxon>Rosaceae</taxon>
        <taxon>Amygdaloideae</taxon>
        <taxon>Amygdaleae</taxon>
        <taxon>Prunus</taxon>
    </lineage>
</organism>
<dbReference type="Proteomes" id="UP000250321">
    <property type="component" value="Unassembled WGS sequence"/>
</dbReference>
<keyword evidence="2" id="KW-1185">Reference proteome</keyword>